<accession>A0A7C3QUA2</accession>
<evidence type="ECO:0000256" key="2">
    <source>
        <dbReference type="HAMAP-Rule" id="MF_00274"/>
    </source>
</evidence>
<protein>
    <recommendedName>
        <fullName evidence="2">Nucleoid-associated protein ENX03_04160</fullName>
    </recommendedName>
</protein>
<dbReference type="PANTHER" id="PTHR33449:SF1">
    <property type="entry name" value="NUCLEOID-ASSOCIATED PROTEIN YBAB"/>
    <property type="match status" value="1"/>
</dbReference>
<evidence type="ECO:0000256" key="1">
    <source>
        <dbReference type="ARBA" id="ARBA00023125"/>
    </source>
</evidence>
<dbReference type="PIRSF" id="PIRSF004555">
    <property type="entry name" value="UCP004555"/>
    <property type="match status" value="1"/>
</dbReference>
<keyword evidence="2" id="KW-0963">Cytoplasm</keyword>
<dbReference type="AlphaFoldDB" id="A0A7C3QUA2"/>
<comment type="subcellular location">
    <subcellularLocation>
        <location evidence="2">Cytoplasm</location>
        <location evidence="2">Nucleoid</location>
    </subcellularLocation>
</comment>
<dbReference type="PANTHER" id="PTHR33449">
    <property type="entry name" value="NUCLEOID-ASSOCIATED PROTEIN YBAB"/>
    <property type="match status" value="1"/>
</dbReference>
<reference evidence="4" key="1">
    <citation type="journal article" date="2020" name="mSystems">
        <title>Genome- and Community-Level Interaction Insights into Carbon Utilization and Element Cycling Functions of Hydrothermarchaeota in Hydrothermal Sediment.</title>
        <authorList>
            <person name="Zhou Z."/>
            <person name="Liu Y."/>
            <person name="Xu W."/>
            <person name="Pan J."/>
            <person name="Luo Z.H."/>
            <person name="Li M."/>
        </authorList>
    </citation>
    <scope>NUCLEOTIDE SEQUENCE [LARGE SCALE GENOMIC DNA]</scope>
    <source>
        <strain evidence="4">SpSt-902</strain>
    </source>
</reference>
<dbReference type="NCBIfam" id="TIGR00103">
    <property type="entry name" value="DNA_YbaB_EbfC"/>
    <property type="match status" value="1"/>
</dbReference>
<comment type="function">
    <text evidence="2">Binds to DNA and alters its conformation. May be involved in regulation of gene expression, nucleoid organization and DNA protection.</text>
</comment>
<dbReference type="EMBL" id="DTMM01000082">
    <property type="protein sequence ID" value="HFT93132.1"/>
    <property type="molecule type" value="Genomic_DNA"/>
</dbReference>
<comment type="subunit">
    <text evidence="2">Homodimer.</text>
</comment>
<dbReference type="Gene3D" id="3.30.1310.10">
    <property type="entry name" value="Nucleoid-associated protein YbaB-like domain"/>
    <property type="match status" value="1"/>
</dbReference>
<proteinExistence type="inferred from homology"/>
<dbReference type="Pfam" id="PF02575">
    <property type="entry name" value="YbaB_DNA_bd"/>
    <property type="match status" value="1"/>
</dbReference>
<keyword evidence="1 2" id="KW-0238">DNA-binding</keyword>
<dbReference type="InterPro" id="IPR036894">
    <property type="entry name" value="YbaB-like_sf"/>
</dbReference>
<gene>
    <name evidence="4" type="ORF">ENX03_04160</name>
</gene>
<comment type="similarity">
    <text evidence="2">Belongs to the YbaB/EbfC family.</text>
</comment>
<comment type="caution">
    <text evidence="4">The sequence shown here is derived from an EMBL/GenBank/DDBJ whole genome shotgun (WGS) entry which is preliminary data.</text>
</comment>
<dbReference type="GO" id="GO:0043590">
    <property type="term" value="C:bacterial nucleoid"/>
    <property type="evidence" value="ECO:0007669"/>
    <property type="project" value="UniProtKB-UniRule"/>
</dbReference>
<dbReference type="GO" id="GO:0005829">
    <property type="term" value="C:cytosol"/>
    <property type="evidence" value="ECO:0007669"/>
    <property type="project" value="TreeGrafter"/>
</dbReference>
<evidence type="ECO:0000256" key="3">
    <source>
        <dbReference type="SAM" id="MobiDB-lite"/>
    </source>
</evidence>
<name>A0A7C3QUA2_9BACT</name>
<organism evidence="4">
    <name type="scientific">Leptospirillum ferriphilum</name>
    <dbReference type="NCBI Taxonomy" id="178606"/>
    <lineage>
        <taxon>Bacteria</taxon>
        <taxon>Pseudomonadati</taxon>
        <taxon>Nitrospirota</taxon>
        <taxon>Nitrospiria</taxon>
        <taxon>Nitrospirales</taxon>
        <taxon>Nitrospiraceae</taxon>
        <taxon>Leptospirillum</taxon>
    </lineage>
</organism>
<dbReference type="SUPFAM" id="SSF82607">
    <property type="entry name" value="YbaB-like"/>
    <property type="match status" value="1"/>
</dbReference>
<dbReference type="InterPro" id="IPR004401">
    <property type="entry name" value="YbaB/EbfC"/>
</dbReference>
<evidence type="ECO:0000313" key="4">
    <source>
        <dbReference type="EMBL" id="HFT93132.1"/>
    </source>
</evidence>
<sequence length="105" mass="11246">MMPDFMKKAQELQEKMAKIQEEAGSRTVQGSAGGQMVTVTVNGRMEVTSLHIEPQILKNEDPSFVEDLVVAALNDGLKKARDLMAQSLLEASGLPPGLSGGFPGF</sequence>
<feature type="compositionally biased region" description="Basic and acidic residues" evidence="3">
    <location>
        <begin position="1"/>
        <end position="24"/>
    </location>
</feature>
<dbReference type="HAMAP" id="MF_00274">
    <property type="entry name" value="DNA_YbaB_EbfC"/>
    <property type="match status" value="1"/>
</dbReference>
<dbReference type="GO" id="GO:0003677">
    <property type="term" value="F:DNA binding"/>
    <property type="evidence" value="ECO:0007669"/>
    <property type="project" value="UniProtKB-UniRule"/>
</dbReference>
<feature type="region of interest" description="Disordered" evidence="3">
    <location>
        <begin position="1"/>
        <end position="34"/>
    </location>
</feature>